<dbReference type="AlphaFoldDB" id="A0A6S6TPK2"/>
<dbReference type="InterPro" id="IPR029033">
    <property type="entry name" value="His_PPase_superfam"/>
</dbReference>
<dbReference type="EMBL" id="CACVAS010000117">
    <property type="protein sequence ID" value="CAA6822802.1"/>
    <property type="molecule type" value="Genomic_DNA"/>
</dbReference>
<proteinExistence type="predicted"/>
<protein>
    <recommendedName>
        <fullName evidence="2">Histidine phosphatase family protein</fullName>
    </recommendedName>
</protein>
<sequence>MKKIIFIRHAKVDVDMQTPITSSMLKNWEDNYNTANIVQELPLDNNSLIKVFESADYILCSTLSRTKASVELLGFPIDEKNPIFNEFTIPQLHGTWLKLKPTYWLVLFRFYSLLGIGRWARILKRSKKDALDASQRLSLLSQEHQTIILVGHGVMNWMIGKELKRVGWQSEGKGSHKNFGITTLTLENKS</sequence>
<reference evidence="1" key="1">
    <citation type="submission" date="2020-01" db="EMBL/GenBank/DDBJ databases">
        <authorList>
            <person name="Meier V. D."/>
            <person name="Meier V D."/>
        </authorList>
    </citation>
    <scope>NUCLEOTIDE SEQUENCE</scope>
    <source>
        <strain evidence="1">HLG_WM_MAG_01</strain>
    </source>
</reference>
<dbReference type="Gene3D" id="3.40.50.1240">
    <property type="entry name" value="Phosphoglycerate mutase-like"/>
    <property type="match status" value="1"/>
</dbReference>
<accession>A0A6S6TPK2</accession>
<organism evidence="1">
    <name type="scientific">uncultured Sulfurovum sp</name>
    <dbReference type="NCBI Taxonomy" id="269237"/>
    <lineage>
        <taxon>Bacteria</taxon>
        <taxon>Pseudomonadati</taxon>
        <taxon>Campylobacterota</taxon>
        <taxon>Epsilonproteobacteria</taxon>
        <taxon>Campylobacterales</taxon>
        <taxon>Sulfurovaceae</taxon>
        <taxon>Sulfurovum</taxon>
        <taxon>environmental samples</taxon>
    </lineage>
</organism>
<dbReference type="SUPFAM" id="SSF53254">
    <property type="entry name" value="Phosphoglycerate mutase-like"/>
    <property type="match status" value="1"/>
</dbReference>
<gene>
    <name evidence="1" type="ORF">HELGO_WM833</name>
</gene>
<evidence type="ECO:0008006" key="2">
    <source>
        <dbReference type="Google" id="ProtNLM"/>
    </source>
</evidence>
<name>A0A6S6TPK2_9BACT</name>
<evidence type="ECO:0000313" key="1">
    <source>
        <dbReference type="EMBL" id="CAA6822802.1"/>
    </source>
</evidence>